<evidence type="ECO:0000313" key="2">
    <source>
        <dbReference type="Proteomes" id="UP000805704"/>
    </source>
</evidence>
<dbReference type="EMBL" id="CM024810">
    <property type="protein sequence ID" value="KAG8005829.1"/>
    <property type="molecule type" value="Genomic_DNA"/>
</dbReference>
<gene>
    <name evidence="1" type="ORF">GBF38_001828</name>
</gene>
<keyword evidence="2" id="KW-1185">Reference proteome</keyword>
<dbReference type="Proteomes" id="UP000805704">
    <property type="component" value="Chromosome 22"/>
</dbReference>
<accession>A0ACB7EUW4</accession>
<organism evidence="1 2">
    <name type="scientific">Nibea albiflora</name>
    <name type="common">Yellow drum</name>
    <name type="synonym">Corvina albiflora</name>
    <dbReference type="NCBI Taxonomy" id="240163"/>
    <lineage>
        <taxon>Eukaryota</taxon>
        <taxon>Metazoa</taxon>
        <taxon>Chordata</taxon>
        <taxon>Craniata</taxon>
        <taxon>Vertebrata</taxon>
        <taxon>Euteleostomi</taxon>
        <taxon>Actinopterygii</taxon>
        <taxon>Neopterygii</taxon>
        <taxon>Teleostei</taxon>
        <taxon>Neoteleostei</taxon>
        <taxon>Acanthomorphata</taxon>
        <taxon>Eupercaria</taxon>
        <taxon>Sciaenidae</taxon>
        <taxon>Nibea</taxon>
    </lineage>
</organism>
<sequence length="98" mass="10980">MWKFAQGINQPLHDHSDDFCGALWLPDISDITDLDDAARREGYLKEEKEGVEKSGAFYDESSRAEALLMEALMDTSRETWLCSPSEACALLMTVVPLP</sequence>
<protein>
    <submittedName>
        <fullName evidence="1">Uncharacterized protein</fullName>
    </submittedName>
</protein>
<proteinExistence type="predicted"/>
<comment type="caution">
    <text evidence="1">The sequence shown here is derived from an EMBL/GenBank/DDBJ whole genome shotgun (WGS) entry which is preliminary data.</text>
</comment>
<name>A0ACB7EUW4_NIBAL</name>
<reference evidence="1" key="1">
    <citation type="submission" date="2020-04" db="EMBL/GenBank/DDBJ databases">
        <title>A chromosome-scale assembly and high-density genetic map of the yellow drum (Nibea albiflora) genome.</title>
        <authorList>
            <person name="Xu D."/>
            <person name="Zhang W."/>
            <person name="Chen R."/>
            <person name="Tan P."/>
            <person name="Wang L."/>
            <person name="Song H."/>
            <person name="Tian L."/>
            <person name="Zhu Q."/>
            <person name="Wang B."/>
        </authorList>
    </citation>
    <scope>NUCLEOTIDE SEQUENCE</scope>
    <source>
        <strain evidence="1">ZJHYS-2018</strain>
    </source>
</reference>
<evidence type="ECO:0000313" key="1">
    <source>
        <dbReference type="EMBL" id="KAG8005829.1"/>
    </source>
</evidence>